<evidence type="ECO:0000313" key="2">
    <source>
        <dbReference type="Proteomes" id="UP000195137"/>
    </source>
</evidence>
<sequence length="111" mass="12887">MGIKEDSVELLGYVYKRYKEKNEIYIDPQDINDTFEWEPGRVNRAVKYLYDEKIIKASLLDPQGKLHDFWIEGLTSKGIKTIEDEKTFKNTFGVEVGVPGVLKATWKAEEK</sequence>
<name>A0A1Y3GBT7_9EURY</name>
<reference evidence="1 2" key="1">
    <citation type="submission" date="2016-12" db="EMBL/GenBank/DDBJ databases">
        <title>Discovery of methanogenic haloarchaea.</title>
        <authorList>
            <person name="Sorokin D.Y."/>
            <person name="Makarova K.S."/>
            <person name="Abbas B."/>
            <person name="Ferrer M."/>
            <person name="Golyshin P.N."/>
        </authorList>
    </citation>
    <scope>NUCLEOTIDE SEQUENCE [LARGE SCALE GENOMIC DNA]</scope>
    <source>
        <strain evidence="1">AMET1</strain>
    </source>
</reference>
<evidence type="ECO:0000313" key="1">
    <source>
        <dbReference type="EMBL" id="OUJ18888.1"/>
    </source>
</evidence>
<keyword evidence="2" id="KW-1185">Reference proteome</keyword>
<protein>
    <submittedName>
        <fullName evidence="1">Uncharacterized protein</fullName>
    </submittedName>
</protein>
<organism evidence="1 2">
    <name type="scientific">Methanonatronarchaeum thermophilum</name>
    <dbReference type="NCBI Taxonomy" id="1927129"/>
    <lineage>
        <taxon>Archaea</taxon>
        <taxon>Methanobacteriati</taxon>
        <taxon>Methanobacteriota</taxon>
        <taxon>Methanonatronarchaeia</taxon>
        <taxon>Methanonatronarchaeales</taxon>
        <taxon>Methanonatronarchaeaceae</taxon>
        <taxon>Methanonatronarchaeum</taxon>
    </lineage>
</organism>
<comment type="caution">
    <text evidence="1">The sequence shown here is derived from an EMBL/GenBank/DDBJ whole genome shotgun (WGS) entry which is preliminary data.</text>
</comment>
<dbReference type="Proteomes" id="UP000195137">
    <property type="component" value="Unassembled WGS sequence"/>
</dbReference>
<accession>A0A1Y3GBT7</accession>
<proteinExistence type="predicted"/>
<dbReference type="RefSeq" id="WP_086636940.1">
    <property type="nucleotide sequence ID" value="NZ_MRZU01000003.1"/>
</dbReference>
<dbReference type="EMBL" id="MRZU01000003">
    <property type="protein sequence ID" value="OUJ18888.1"/>
    <property type="molecule type" value="Genomic_DNA"/>
</dbReference>
<dbReference type="AlphaFoldDB" id="A0A1Y3GBT7"/>
<gene>
    <name evidence="1" type="ORF">AMET1_0539</name>
</gene>